<dbReference type="STRING" id="27342.A0A0H2RKA1"/>
<dbReference type="EMBL" id="KQ085980">
    <property type="protein sequence ID" value="KLO12304.1"/>
    <property type="molecule type" value="Genomic_DNA"/>
</dbReference>
<dbReference type="InterPro" id="IPR036249">
    <property type="entry name" value="Thioredoxin-like_sf"/>
</dbReference>
<sequence length="251" mass="28501">MITLYDIPSKAPGNVWSPNTIKTRMALQHKSLPFKTVWLEYPDIGPTLKGIGAEATSKWEDGSPWYTLPVIQDSTTGKVVADSWKIALYLEDTYADKPTLFPFGVRAPVEFFEAYFTETTIRPGMRIFMSETCYRLNPTSEAFFRRTREAIYKLKIEELAPPGPERDAIWAAVKGGFDKFAPKYASNGDGSLPFFYGETISYADIVVASYLLWVKIVLGPENPEWKEVESWNGGRWVKLIELLKDYKIVDA</sequence>
<feature type="domain" description="GST N-terminal" evidence="1">
    <location>
        <begin position="7"/>
        <end position="98"/>
    </location>
</feature>
<dbReference type="InParanoid" id="A0A0H2RKA1"/>
<dbReference type="Gene3D" id="3.40.30.10">
    <property type="entry name" value="Glutaredoxin"/>
    <property type="match status" value="1"/>
</dbReference>
<protein>
    <recommendedName>
        <fullName evidence="1">GST N-terminal domain-containing protein</fullName>
    </recommendedName>
</protein>
<evidence type="ECO:0000313" key="2">
    <source>
        <dbReference type="EMBL" id="KLO12304.1"/>
    </source>
</evidence>
<dbReference type="Pfam" id="PF22041">
    <property type="entry name" value="GST_C_7"/>
    <property type="match status" value="1"/>
</dbReference>
<organism evidence="2 3">
    <name type="scientific">Schizopora paradoxa</name>
    <dbReference type="NCBI Taxonomy" id="27342"/>
    <lineage>
        <taxon>Eukaryota</taxon>
        <taxon>Fungi</taxon>
        <taxon>Dikarya</taxon>
        <taxon>Basidiomycota</taxon>
        <taxon>Agaricomycotina</taxon>
        <taxon>Agaricomycetes</taxon>
        <taxon>Hymenochaetales</taxon>
        <taxon>Schizoporaceae</taxon>
        <taxon>Schizopora</taxon>
    </lineage>
</organism>
<proteinExistence type="predicted"/>
<dbReference type="AlphaFoldDB" id="A0A0H2RKA1"/>
<evidence type="ECO:0000313" key="3">
    <source>
        <dbReference type="Proteomes" id="UP000053477"/>
    </source>
</evidence>
<dbReference type="PROSITE" id="PS50404">
    <property type="entry name" value="GST_NTER"/>
    <property type="match status" value="1"/>
</dbReference>
<accession>A0A0H2RKA1</accession>
<dbReference type="Gene3D" id="1.20.1050.10">
    <property type="match status" value="1"/>
</dbReference>
<name>A0A0H2RKA1_9AGAM</name>
<dbReference type="CDD" id="cd03038">
    <property type="entry name" value="GST_N_etherase_LigE"/>
    <property type="match status" value="1"/>
</dbReference>
<dbReference type="SUPFAM" id="SSF47616">
    <property type="entry name" value="GST C-terminal domain-like"/>
    <property type="match status" value="1"/>
</dbReference>
<dbReference type="Pfam" id="PF13409">
    <property type="entry name" value="GST_N_2"/>
    <property type="match status" value="1"/>
</dbReference>
<dbReference type="Proteomes" id="UP000053477">
    <property type="component" value="Unassembled WGS sequence"/>
</dbReference>
<dbReference type="InterPro" id="IPR004045">
    <property type="entry name" value="Glutathione_S-Trfase_N"/>
</dbReference>
<keyword evidence="3" id="KW-1185">Reference proteome</keyword>
<reference evidence="2 3" key="1">
    <citation type="submission" date="2015-04" db="EMBL/GenBank/DDBJ databases">
        <title>Complete genome sequence of Schizopora paradoxa KUC8140, a cosmopolitan wood degrader in East Asia.</title>
        <authorList>
            <consortium name="DOE Joint Genome Institute"/>
            <person name="Min B."/>
            <person name="Park H."/>
            <person name="Jang Y."/>
            <person name="Kim J.-J."/>
            <person name="Kim K.H."/>
            <person name="Pangilinan J."/>
            <person name="Lipzen A."/>
            <person name="Riley R."/>
            <person name="Grigoriev I.V."/>
            <person name="Spatafora J.W."/>
            <person name="Choi I.-G."/>
        </authorList>
    </citation>
    <scope>NUCLEOTIDE SEQUENCE [LARGE SCALE GENOMIC DNA]</scope>
    <source>
        <strain evidence="2 3">KUC8140</strain>
    </source>
</reference>
<dbReference type="OrthoDB" id="4951845at2759"/>
<dbReference type="SUPFAM" id="SSF52833">
    <property type="entry name" value="Thioredoxin-like"/>
    <property type="match status" value="1"/>
</dbReference>
<dbReference type="InterPro" id="IPR036282">
    <property type="entry name" value="Glutathione-S-Trfase_C_sf"/>
</dbReference>
<gene>
    <name evidence="2" type="ORF">SCHPADRAFT_424607</name>
</gene>
<dbReference type="InterPro" id="IPR054416">
    <property type="entry name" value="GST_UstS-like_C"/>
</dbReference>
<evidence type="ECO:0000259" key="1">
    <source>
        <dbReference type="PROSITE" id="PS50404"/>
    </source>
</evidence>